<evidence type="ECO:0000313" key="4">
    <source>
        <dbReference type="EMBL" id="EMT53699.1"/>
    </source>
</evidence>
<feature type="domain" description="Copper amine oxidase-like N-terminal" evidence="3">
    <location>
        <begin position="614"/>
        <end position="718"/>
    </location>
</feature>
<dbReference type="InterPro" id="IPR038480">
    <property type="entry name" value="YuaB-like_sf"/>
</dbReference>
<evidence type="ECO:0000313" key="5">
    <source>
        <dbReference type="Proteomes" id="UP000012081"/>
    </source>
</evidence>
<accession>M8DBN6</accession>
<dbReference type="Pfam" id="PF07833">
    <property type="entry name" value="Cu_amine_oxidN1"/>
    <property type="match status" value="1"/>
</dbReference>
<feature type="compositionally biased region" description="Low complexity" evidence="1">
    <location>
        <begin position="151"/>
        <end position="162"/>
    </location>
</feature>
<sequence length="721" mass="76722">MEKSKKALPIMLATALATTPFVIAPQSASAITDISIDPDDDEEGADSKYTIDFTIEKALDSGDKIYITFPKGFDVDSSMDEDDIDADFEVKSVSVSGREITIKVDEELSKGSDLRIKITDGITNPDKKGTYSIDISTSAESEESEDVKITSGSSSSKGSSDDYSVDIDDKTEKKETEYEIGPIKLKDKLTKGDYITVTFPSSDMLPSKISKDDIDINEYTPDSVSVSGKKVEIKVPSKADGKKELTLKFYKSAGITNPSAGDKYTIDVKWDGTTYTSKKFDIKKSGSSSSSSTASDFTVSLSDSSAGARTSFSFEADFGKTELKADSDVIIEFPSSGMIPGYLNPDDFKINGKTPKRVGFAGNSIALTAPSNFSSSKNVKVDIDYNAWITNPKAAGDYTLKMTVDGKTATSKTFRINGAGAVTPTPTPTPTPTTPGTTAPANNSTATITLTNTAVGKQTGVNIAVKAFGAPLVKQRDFIEVVFPVGYKVPAYIAPASVSVNGVAASFVAVRGQNVLVYPAQDIAAGTGANIVIGAAANIVNPAAKNTYTINVFSSEEKGLLFGRAVGVGVPQPAQPAQPAPQPAPQQPQQPQQPQTAVPANAALFKVNNKSFTLHGKVYPLQEAPYLANGNTTMVPAQFFKEAMALTTQWNNQTVAIIKGRTVVRFTVDSNKAYVGSQEFTLPAPVALKNGMPMVPIRFVTDNLGYKVGWDAKTSSVFVYQ</sequence>
<dbReference type="InterPro" id="IPR012854">
    <property type="entry name" value="Cu_amine_oxidase-like_N"/>
</dbReference>
<dbReference type="OrthoDB" id="2474314at2"/>
<keyword evidence="5" id="KW-1185">Reference proteome</keyword>
<protein>
    <recommendedName>
        <fullName evidence="3">Copper amine oxidase-like N-terminal domain-containing protein</fullName>
    </recommendedName>
</protein>
<dbReference type="Proteomes" id="UP000012081">
    <property type="component" value="Unassembled WGS sequence"/>
</dbReference>
<feature type="compositionally biased region" description="Low complexity" evidence="1">
    <location>
        <begin position="434"/>
        <end position="443"/>
    </location>
</feature>
<dbReference type="STRING" id="1300222.I532_06785"/>
<reference evidence="4 5" key="1">
    <citation type="submission" date="2013-03" db="EMBL/GenBank/DDBJ databases">
        <title>Assembly of a new bacterial strain Brevibacillus borstelensis AK1.</title>
        <authorList>
            <person name="Rajan I."/>
            <person name="PoliReddy D."/>
            <person name="Sugumar T."/>
            <person name="Rathinam K."/>
            <person name="Alqarawi S."/>
            <person name="Khalil A.B."/>
            <person name="Sivakumar N."/>
        </authorList>
    </citation>
    <scope>NUCLEOTIDE SEQUENCE [LARGE SCALE GENOMIC DNA]</scope>
    <source>
        <strain evidence="4 5">AK1</strain>
    </source>
</reference>
<proteinExistence type="predicted"/>
<dbReference type="RefSeq" id="WP_003387218.1">
    <property type="nucleotide sequence ID" value="NZ_APBN01000002.1"/>
</dbReference>
<name>M8DBN6_9BACL</name>
<evidence type="ECO:0000256" key="1">
    <source>
        <dbReference type="SAM" id="MobiDB-lite"/>
    </source>
</evidence>
<gene>
    <name evidence="4" type="ORF">I532_06785</name>
</gene>
<dbReference type="Gene3D" id="3.30.457.10">
    <property type="entry name" value="Copper amine oxidase-like, N-terminal domain"/>
    <property type="match status" value="1"/>
</dbReference>
<keyword evidence="2" id="KW-0732">Signal</keyword>
<dbReference type="EMBL" id="APBN01000002">
    <property type="protein sequence ID" value="EMT53699.1"/>
    <property type="molecule type" value="Genomic_DNA"/>
</dbReference>
<dbReference type="PATRIC" id="fig|1300222.3.peg.1393"/>
<dbReference type="Gene3D" id="2.60.40.3490">
    <property type="match status" value="1"/>
</dbReference>
<evidence type="ECO:0000259" key="3">
    <source>
        <dbReference type="Pfam" id="PF07833"/>
    </source>
</evidence>
<evidence type="ECO:0000256" key="2">
    <source>
        <dbReference type="SAM" id="SignalP"/>
    </source>
</evidence>
<feature type="region of interest" description="Disordered" evidence="1">
    <location>
        <begin position="418"/>
        <end position="443"/>
    </location>
</feature>
<dbReference type="AlphaFoldDB" id="M8DBN6"/>
<dbReference type="InterPro" id="IPR036582">
    <property type="entry name" value="Mao_N_sf"/>
</dbReference>
<feature type="region of interest" description="Disordered" evidence="1">
    <location>
        <begin position="572"/>
        <end position="597"/>
    </location>
</feature>
<feature type="region of interest" description="Disordered" evidence="1">
    <location>
        <begin position="136"/>
        <end position="172"/>
    </location>
</feature>
<feature type="signal peptide" evidence="2">
    <location>
        <begin position="1"/>
        <end position="24"/>
    </location>
</feature>
<organism evidence="4 5">
    <name type="scientific">Brevibacillus borstelensis AK1</name>
    <dbReference type="NCBI Taxonomy" id="1300222"/>
    <lineage>
        <taxon>Bacteria</taxon>
        <taxon>Bacillati</taxon>
        <taxon>Bacillota</taxon>
        <taxon>Bacilli</taxon>
        <taxon>Bacillales</taxon>
        <taxon>Paenibacillaceae</taxon>
        <taxon>Brevibacillus</taxon>
    </lineage>
</organism>
<dbReference type="SUPFAM" id="SSF55383">
    <property type="entry name" value="Copper amine oxidase, domain N"/>
    <property type="match status" value="1"/>
</dbReference>
<feature type="compositionally biased region" description="Pro residues" evidence="1">
    <location>
        <begin position="573"/>
        <end position="588"/>
    </location>
</feature>
<comment type="caution">
    <text evidence="4">The sequence shown here is derived from an EMBL/GenBank/DDBJ whole genome shotgun (WGS) entry which is preliminary data.</text>
</comment>
<feature type="chain" id="PRO_5038695925" description="Copper amine oxidase-like N-terminal domain-containing protein" evidence="2">
    <location>
        <begin position="25"/>
        <end position="721"/>
    </location>
</feature>